<comment type="caution">
    <text evidence="2">The sequence shown here is derived from an EMBL/GenBank/DDBJ whole genome shotgun (WGS) entry which is preliminary data.</text>
</comment>
<gene>
    <name evidence="2" type="ORF">C8E83_3463</name>
</gene>
<dbReference type="OrthoDB" id="103556at2"/>
<keyword evidence="1" id="KW-0175">Coiled coil</keyword>
<evidence type="ECO:0000313" key="2">
    <source>
        <dbReference type="EMBL" id="RKR76295.1"/>
    </source>
</evidence>
<feature type="coiled-coil region" evidence="1">
    <location>
        <begin position="211"/>
        <end position="238"/>
    </location>
</feature>
<dbReference type="EMBL" id="RBKS01000001">
    <property type="protein sequence ID" value="RKR76295.1"/>
    <property type="molecule type" value="Genomic_DNA"/>
</dbReference>
<dbReference type="RefSeq" id="WP_121371282.1">
    <property type="nucleotide sequence ID" value="NZ_RBKS01000001.1"/>
</dbReference>
<name>A0A495IME5_9MICO</name>
<accession>A0A495IME5</accession>
<proteinExistence type="predicted"/>
<dbReference type="Proteomes" id="UP000280008">
    <property type="component" value="Unassembled WGS sequence"/>
</dbReference>
<dbReference type="AlphaFoldDB" id="A0A495IME5"/>
<sequence length="649" mass="71319">MQLLKVALFHTDGRVHEVLFRPGQLNIVAGPSRTGKTALLDIVDFCLGRDEPSIPAGIIDLTVAWFGTLWQLDDGARVFLGRPRVPDDHKGTSQSMIRFGGDTLDLPTHAELHPNTDSVSMRVEVGERIGLRDARLDNGDLQGPFAVTLGAAAFFLFQRQDEIARSDTLFHRQSDDGVARTIRNALPFFLGAIDGDQALKRAELASAERDLRAARLAADRAAITVENAREQLQSLLRQAHAVGLTDAEESTNVVVLRGILETVRHRDTETFANAETVAEAQDRTRALRARRSTLRQELGRVLDDRDLLLESAAGASGYGSAIRQHAGRLHSIGLTGEPGEAARCPVCTQLLQGEDPTADHLNARLTRLEGEIELLAAARPARQKALARLTEETSRIRSELVAADDALAALESAAGTPGERGTPASREFIRGRIDATLANFAEVNESDPDTTRIAAERAAERVEMLKRSLDEDADARMIAILDSVNETLTNFAQTLEVEHSDRVWLDPKHLTVVADTPSGPRPLARIGSGENWVGYHVAAHLALHHWFVTHGRPVPALLMLDQPSQTQQSGSSDRDNDVVRRMVRQLFDFCLDLAPKFQIILIEHATIGEDWFIDSLVDWDDHGLVPSEWASEETWNEASRLDGTVDEAE</sequence>
<reference evidence="2 3" key="1">
    <citation type="submission" date="2018-10" db="EMBL/GenBank/DDBJ databases">
        <title>Sequencing the genomes of 1000 actinobacteria strains.</title>
        <authorList>
            <person name="Klenk H.-P."/>
        </authorList>
    </citation>
    <scope>NUCLEOTIDE SEQUENCE [LARGE SCALE GENOMIC DNA]</scope>
    <source>
        <strain evidence="2 3">DSM 17894</strain>
    </source>
</reference>
<evidence type="ECO:0000313" key="3">
    <source>
        <dbReference type="Proteomes" id="UP000280008"/>
    </source>
</evidence>
<dbReference type="Pfam" id="PF12532">
    <property type="entry name" value="DUF3732"/>
    <property type="match status" value="1"/>
</dbReference>
<dbReference type="InterPro" id="IPR027417">
    <property type="entry name" value="P-loop_NTPase"/>
</dbReference>
<evidence type="ECO:0000256" key="1">
    <source>
        <dbReference type="SAM" id="Coils"/>
    </source>
</evidence>
<dbReference type="Gene3D" id="3.40.50.300">
    <property type="entry name" value="P-loop containing nucleotide triphosphate hydrolases"/>
    <property type="match status" value="1"/>
</dbReference>
<organism evidence="2 3">
    <name type="scientific">Frondihabitans australicus</name>
    <dbReference type="NCBI Taxonomy" id="386892"/>
    <lineage>
        <taxon>Bacteria</taxon>
        <taxon>Bacillati</taxon>
        <taxon>Actinomycetota</taxon>
        <taxon>Actinomycetes</taxon>
        <taxon>Micrococcales</taxon>
        <taxon>Microbacteriaceae</taxon>
        <taxon>Frondihabitans</taxon>
    </lineage>
</organism>
<keyword evidence="3" id="KW-1185">Reference proteome</keyword>
<dbReference type="InterPro" id="IPR022205">
    <property type="entry name" value="DUF3732"/>
</dbReference>
<protein>
    <submittedName>
        <fullName evidence="2">Uncharacterized protein DUF3732</fullName>
    </submittedName>
</protein>